<dbReference type="EMBL" id="JACJTA010000038">
    <property type="protein sequence ID" value="MBD2606307.1"/>
    <property type="molecule type" value="Genomic_DNA"/>
</dbReference>
<evidence type="ECO:0000256" key="1">
    <source>
        <dbReference type="SAM" id="MobiDB-lite"/>
    </source>
</evidence>
<protein>
    <recommendedName>
        <fullName evidence="4">DNA primase/polymerase bifunctional N-terminal domain-containing protein</fullName>
    </recommendedName>
</protein>
<gene>
    <name evidence="2" type="ORF">H6G81_17665</name>
</gene>
<name>A0ABR8GSW8_9CYAN</name>
<sequence length="799" mass="90030">MVTVSAARQKKLALVFFMNAAAYYQDDESPRPLLLPQDPTGQRFIQYFHHGWSFIQAPMPDPGERPDWRTEKRYPLQPRNLWSQYCNDETLLGLSFSSETNYMLLDIDRKSANHPKNDQERYDGIEESMESIGLCRPVPILSSDSDGIHQYYFLPQTVHSFTLAATVKHTLQKAGYTVQDGQLELFPNPKPYNPSQPTSFKAHRLPLQKRSFLLDWDLQPISNNVETLLNWADCTASGQDMETLLEAMEQTRHRIKKEYYRSGKRDVYEWCCDLLEQIRQGFTSFSQTNTLLGVCACYAIVFLKLGGIDLYDYVLETITTAPGYRQYCRHQHEIEIRVRDVVRSAERYYYPYPGNPPRDKTYKEHFDGAEEKSKVVAFTHPSQKRHEETLERITAVVAMLKSAGEFPATVYQRTRAIIAKSKEAYGVGGSQTTLHKPEYLPLWHPAHENTQPEERVNAYSTVEKYPILPDPWDLVEESLNPLPSKVSSDLHVVPLYEGFLLPPAGGIPEESAASSGDDQPQAGIIPLGEDFQNLPEERIFNFLTILFLTTALASTAQTIPLNLTTDSTQLNQLDLTHKSSLYPSSPAAQREKSGIDDKQTLSVPEIQTDAFVDDPQDRYLPCDSDLDINAGADIPVVSTPVSVPGSIPPDVSPSVPVSILPSVLSLEPDTPVFSVGDSPPVVSLGASPLAAQGEDAPVDSLEPPKETFTPEQYREAIHFKLQALSQAKHWVRVFCTTEGIRLMPAQREELEQVVKHHLMQRSPSEVLQQEAQMWFAAHPGIKAQVEALGVSWEYIKNLQ</sequence>
<feature type="compositionally biased region" description="Basic and acidic residues" evidence="1">
    <location>
        <begin position="589"/>
        <end position="599"/>
    </location>
</feature>
<keyword evidence="3" id="KW-1185">Reference proteome</keyword>
<reference evidence="2 3" key="1">
    <citation type="journal article" date="2020" name="ISME J.">
        <title>Comparative genomics reveals insights into cyanobacterial evolution and habitat adaptation.</title>
        <authorList>
            <person name="Chen M.Y."/>
            <person name="Teng W.K."/>
            <person name="Zhao L."/>
            <person name="Hu C.X."/>
            <person name="Zhou Y.K."/>
            <person name="Han B.P."/>
            <person name="Song L.R."/>
            <person name="Shu W.S."/>
        </authorList>
    </citation>
    <scope>NUCLEOTIDE SEQUENCE [LARGE SCALE GENOMIC DNA]</scope>
    <source>
        <strain evidence="2 3">FACHB-248</strain>
    </source>
</reference>
<evidence type="ECO:0000313" key="2">
    <source>
        <dbReference type="EMBL" id="MBD2606307.1"/>
    </source>
</evidence>
<feature type="region of interest" description="Disordered" evidence="1">
    <location>
        <begin position="578"/>
        <end position="601"/>
    </location>
</feature>
<dbReference type="RefSeq" id="WP_051502736.1">
    <property type="nucleotide sequence ID" value="NZ_JACJTA010000038.1"/>
</dbReference>
<dbReference type="Proteomes" id="UP000660380">
    <property type="component" value="Unassembled WGS sequence"/>
</dbReference>
<evidence type="ECO:0008006" key="4">
    <source>
        <dbReference type="Google" id="ProtNLM"/>
    </source>
</evidence>
<comment type="caution">
    <text evidence="2">The sequence shown here is derived from an EMBL/GenBank/DDBJ whole genome shotgun (WGS) entry which is preliminary data.</text>
</comment>
<proteinExistence type="predicted"/>
<organism evidence="2 3">
    <name type="scientific">Scytonema hofmannii FACHB-248</name>
    <dbReference type="NCBI Taxonomy" id="1842502"/>
    <lineage>
        <taxon>Bacteria</taxon>
        <taxon>Bacillati</taxon>
        <taxon>Cyanobacteriota</taxon>
        <taxon>Cyanophyceae</taxon>
        <taxon>Nostocales</taxon>
        <taxon>Scytonemataceae</taxon>
        <taxon>Scytonema</taxon>
    </lineage>
</organism>
<feature type="compositionally biased region" description="Polar residues" evidence="1">
    <location>
        <begin position="578"/>
        <end position="587"/>
    </location>
</feature>
<evidence type="ECO:0000313" key="3">
    <source>
        <dbReference type="Proteomes" id="UP000660380"/>
    </source>
</evidence>
<accession>A0ABR8GSW8</accession>